<dbReference type="Proteomes" id="UP001589789">
    <property type="component" value="Unassembled WGS sequence"/>
</dbReference>
<organism evidence="2 3">
    <name type="scientific">Muricoccus vinaceus</name>
    <dbReference type="NCBI Taxonomy" id="424704"/>
    <lineage>
        <taxon>Bacteria</taxon>
        <taxon>Pseudomonadati</taxon>
        <taxon>Pseudomonadota</taxon>
        <taxon>Alphaproteobacteria</taxon>
        <taxon>Acetobacterales</taxon>
        <taxon>Roseomonadaceae</taxon>
        <taxon>Muricoccus</taxon>
    </lineage>
</organism>
<gene>
    <name evidence="2" type="ORF">ACFFIC_22845</name>
</gene>
<feature type="signal peptide" evidence="1">
    <location>
        <begin position="1"/>
        <end position="30"/>
    </location>
</feature>
<dbReference type="PANTHER" id="PTHR47197:SF3">
    <property type="entry name" value="DIHYDRO-HEME D1 DEHYDROGENASE"/>
    <property type="match status" value="1"/>
</dbReference>
<reference evidence="2 3" key="1">
    <citation type="submission" date="2024-09" db="EMBL/GenBank/DDBJ databases">
        <authorList>
            <person name="Sun Q."/>
            <person name="Mori K."/>
        </authorList>
    </citation>
    <scope>NUCLEOTIDE SEQUENCE [LARGE SCALE GENOMIC DNA]</scope>
    <source>
        <strain evidence="2 3">CCM 7468</strain>
    </source>
</reference>
<evidence type="ECO:0000313" key="3">
    <source>
        <dbReference type="Proteomes" id="UP001589789"/>
    </source>
</evidence>
<dbReference type="SUPFAM" id="SSF51004">
    <property type="entry name" value="C-terminal (heme d1) domain of cytochrome cd1-nitrite reductase"/>
    <property type="match status" value="1"/>
</dbReference>
<dbReference type="RefSeq" id="WP_377054678.1">
    <property type="nucleotide sequence ID" value="NZ_JBHLVZ010000083.1"/>
</dbReference>
<comment type="caution">
    <text evidence="2">The sequence shown here is derived from an EMBL/GenBank/DDBJ whole genome shotgun (WGS) entry which is preliminary data.</text>
</comment>
<evidence type="ECO:0000313" key="2">
    <source>
        <dbReference type="EMBL" id="MFC0388355.1"/>
    </source>
</evidence>
<keyword evidence="1" id="KW-0732">Signal</keyword>
<dbReference type="InterPro" id="IPR051200">
    <property type="entry name" value="Host-pathogen_enzymatic-act"/>
</dbReference>
<protein>
    <submittedName>
        <fullName evidence="2">Uncharacterized protein</fullName>
    </submittedName>
</protein>
<dbReference type="EMBL" id="JBHLVZ010000083">
    <property type="protein sequence ID" value="MFC0388355.1"/>
    <property type="molecule type" value="Genomic_DNA"/>
</dbReference>
<sequence>MTRIAHRLAGGGLPLLLALAGGAAAPPALASGPFAATASDRGIEARLELLPNGEALRPGEPVRIRVSFTTAENPGSAAAPLRGARPAAWAERGGGRALECRERVRGLIEKRLGREPEVDFNAWHLAYLGSNGAVQVIDPLGGNARTRLLAALNLGARPGGWAVDAARGTIHVSVPEKGEVVEIDAMRWVERRRIAVGGRPARLVHEAGAARLWIGQDGEEGAGPEIVLLDLNSGEVAARLPAGPGPHRLAATGPGQAVAASAAGAVLLDAEEARPLPGLGGGFDDVAHSTLAGATLLLDAAGGRVIAIRADGRPDSAWEVAASAAGLFLDPAGRLLFVPEAGEHRVTVIDLARGAVAHRVPVEGAPLRIGFSATQAYVQSEAGASVALIALGSLGESGTPAVTTIAAGEGGLVPGEALGPMVASAPGDSGMLIAAPAEGVVHVYMEGMAAPAGLLRVPRGRPLAIAPLDRGLRETAPGQFETDGIFPAAGRYVLPVLLQGNSFLHCFEAEVGGEEVLPLSRRLRLELAGNGAGPAARTLQAGAPASLRLRIQGPEEEGAWREAGDLSARVVQFVGHWQAQLPMRPLGDGLYEVAGVAPPRAGPVTLYVESPSLGLEPGTLPTILLRAVAP</sequence>
<dbReference type="Gene3D" id="2.130.10.10">
    <property type="entry name" value="YVTN repeat-like/Quinoprotein amine dehydrogenase"/>
    <property type="match status" value="2"/>
</dbReference>
<dbReference type="InterPro" id="IPR015943">
    <property type="entry name" value="WD40/YVTN_repeat-like_dom_sf"/>
</dbReference>
<proteinExistence type="predicted"/>
<name>A0ABV6IXL7_9PROT</name>
<keyword evidence="3" id="KW-1185">Reference proteome</keyword>
<dbReference type="PANTHER" id="PTHR47197">
    <property type="entry name" value="PROTEIN NIRF"/>
    <property type="match status" value="1"/>
</dbReference>
<evidence type="ECO:0000256" key="1">
    <source>
        <dbReference type="SAM" id="SignalP"/>
    </source>
</evidence>
<accession>A0ABV6IXL7</accession>
<feature type="chain" id="PRO_5045965838" evidence="1">
    <location>
        <begin position="31"/>
        <end position="630"/>
    </location>
</feature>
<dbReference type="InterPro" id="IPR011048">
    <property type="entry name" value="Haem_d1_sf"/>
</dbReference>